<dbReference type="PROSITE" id="PS51257">
    <property type="entry name" value="PROKAR_LIPOPROTEIN"/>
    <property type="match status" value="1"/>
</dbReference>
<name>A0A330GF35_ENTCL</name>
<proteinExistence type="predicted"/>
<gene>
    <name evidence="2" type="ORF">DP202_03105</name>
</gene>
<dbReference type="EMBL" id="QMDH01000003">
    <property type="protein sequence ID" value="RAZ71244.1"/>
    <property type="molecule type" value="Genomic_DNA"/>
</dbReference>
<dbReference type="Proteomes" id="UP000251576">
    <property type="component" value="Unassembled WGS sequence"/>
</dbReference>
<dbReference type="AlphaFoldDB" id="A0A330GF35"/>
<organism evidence="2 3">
    <name type="scientific">Enterobacter cloacae</name>
    <dbReference type="NCBI Taxonomy" id="550"/>
    <lineage>
        <taxon>Bacteria</taxon>
        <taxon>Pseudomonadati</taxon>
        <taxon>Pseudomonadota</taxon>
        <taxon>Gammaproteobacteria</taxon>
        <taxon>Enterobacterales</taxon>
        <taxon>Enterobacteriaceae</taxon>
        <taxon>Enterobacter</taxon>
        <taxon>Enterobacter cloacae complex</taxon>
    </lineage>
</organism>
<accession>A0A330GF35</accession>
<dbReference type="RefSeq" id="WP_112780021.1">
    <property type="nucleotide sequence ID" value="NZ_CABMNQ010000003.1"/>
</dbReference>
<feature type="chain" id="PRO_5016390899" description="PEGA domain-containing protein" evidence="1">
    <location>
        <begin position="19"/>
        <end position="145"/>
    </location>
</feature>
<evidence type="ECO:0000313" key="3">
    <source>
        <dbReference type="Proteomes" id="UP000251576"/>
    </source>
</evidence>
<comment type="caution">
    <text evidence="2">The sequence shown here is derived from an EMBL/GenBank/DDBJ whole genome shotgun (WGS) entry which is preliminary data.</text>
</comment>
<evidence type="ECO:0008006" key="4">
    <source>
        <dbReference type="Google" id="ProtNLM"/>
    </source>
</evidence>
<sequence length="145" mass="15975">MKKLTLLLLTAWMLTGCAAIFGSNEETVTISSTPDNVPFAVIDRTGAITATGVTPKTLALKKSDGSYFGKREYSLTLRQPGYYSASMPLAYRFSRWYTLGNVIFLGVPGWLIVDPFFGGMYTLKEDSVHVILRPCPRGPFSDMCS</sequence>
<reference evidence="2 3" key="1">
    <citation type="submission" date="2018-06" db="EMBL/GenBank/DDBJ databases">
        <title>ACT-28, a chromosomally-encoded AmpC with carbapenemase activity from Enterobacter kobei.</title>
        <authorList>
            <person name="Jousset A.B."/>
            <person name="Oueslati S."/>
            <person name="Bernabeu S."/>
            <person name="Takissian J."/>
            <person name="Creton E."/>
            <person name="Vogel A."/>
            <person name="Cotellon G."/>
            <person name="Bonnin R.A."/>
            <person name="Dortet L."/>
            <person name="Naas T."/>
        </authorList>
    </citation>
    <scope>NUCLEOTIDE SEQUENCE [LARGE SCALE GENOMIC DNA]</scope>
    <source>
        <strain evidence="2 3">99B3</strain>
    </source>
</reference>
<protein>
    <recommendedName>
        <fullName evidence="4">PEGA domain-containing protein</fullName>
    </recommendedName>
</protein>
<evidence type="ECO:0000256" key="1">
    <source>
        <dbReference type="SAM" id="SignalP"/>
    </source>
</evidence>
<evidence type="ECO:0000313" key="2">
    <source>
        <dbReference type="EMBL" id="RAZ71244.1"/>
    </source>
</evidence>
<feature type="signal peptide" evidence="1">
    <location>
        <begin position="1"/>
        <end position="18"/>
    </location>
</feature>
<keyword evidence="1" id="KW-0732">Signal</keyword>